<dbReference type="AlphaFoldDB" id="A0A1G8VS09"/>
<dbReference type="PROSITE" id="PS51257">
    <property type="entry name" value="PROKAR_LIPOPROTEIN"/>
    <property type="match status" value="1"/>
</dbReference>
<keyword evidence="3" id="KW-1185">Reference proteome</keyword>
<name>A0A1G8VS09_9FLAO</name>
<reference evidence="2 3" key="1">
    <citation type="submission" date="2016-10" db="EMBL/GenBank/DDBJ databases">
        <authorList>
            <person name="de Groot N.N."/>
        </authorList>
    </citation>
    <scope>NUCLEOTIDE SEQUENCE [LARGE SCALE GENOMIC DNA]</scope>
    <source>
        <strain evidence="2 3">CGMCC 1.10076</strain>
    </source>
</reference>
<keyword evidence="1" id="KW-0732">Signal</keyword>
<dbReference type="EMBL" id="FNEZ01000002">
    <property type="protein sequence ID" value="SDJ68802.1"/>
    <property type="molecule type" value="Genomic_DNA"/>
</dbReference>
<evidence type="ECO:0000313" key="3">
    <source>
        <dbReference type="Proteomes" id="UP000199580"/>
    </source>
</evidence>
<feature type="chain" id="PRO_5011552145" description="YD repeat-containing protein" evidence="1">
    <location>
        <begin position="19"/>
        <end position="238"/>
    </location>
</feature>
<protein>
    <recommendedName>
        <fullName evidence="4">YD repeat-containing protein</fullName>
    </recommendedName>
</protein>
<dbReference type="STRING" id="1128970.SAMN04487935_1497"/>
<sequence>MKTNLKKMLLLLMVTSLAVSCSDDDSSPTPIPEALPTFANKITIDTQDDSYDEVYNIIYDSEKRIGKIVSTGKLNRVYTMTYNTKNQVSAIAITGDDAKTVTATYNSDGKLTSFTNNGSATIVTYNSATQMYEGAANPFSLNAAGDIDVLGPSFIGYDNSKQGAFTSTNINYYVLSIIADATLIYIMPTKPINTISVTGQNVDIENTYTEDGHIKLFDVSDNNNPLKSFTISYEYQTL</sequence>
<gene>
    <name evidence="2" type="ORF">SAMN04487935_1497</name>
</gene>
<proteinExistence type="predicted"/>
<dbReference type="RefSeq" id="WP_091393332.1">
    <property type="nucleotide sequence ID" value="NZ_BKAI01000003.1"/>
</dbReference>
<evidence type="ECO:0000256" key="1">
    <source>
        <dbReference type="SAM" id="SignalP"/>
    </source>
</evidence>
<evidence type="ECO:0008006" key="4">
    <source>
        <dbReference type="Google" id="ProtNLM"/>
    </source>
</evidence>
<organism evidence="2 3">
    <name type="scientific">Flavobacterium noncentrifugens</name>
    <dbReference type="NCBI Taxonomy" id="1128970"/>
    <lineage>
        <taxon>Bacteria</taxon>
        <taxon>Pseudomonadati</taxon>
        <taxon>Bacteroidota</taxon>
        <taxon>Flavobacteriia</taxon>
        <taxon>Flavobacteriales</taxon>
        <taxon>Flavobacteriaceae</taxon>
        <taxon>Flavobacterium</taxon>
    </lineage>
</organism>
<dbReference type="Proteomes" id="UP000199580">
    <property type="component" value="Unassembled WGS sequence"/>
</dbReference>
<evidence type="ECO:0000313" key="2">
    <source>
        <dbReference type="EMBL" id="SDJ68802.1"/>
    </source>
</evidence>
<feature type="signal peptide" evidence="1">
    <location>
        <begin position="1"/>
        <end position="18"/>
    </location>
</feature>
<accession>A0A1G8VS09</accession>